<reference evidence="12 13" key="1">
    <citation type="submission" date="2021-03" db="EMBL/GenBank/DDBJ databases">
        <title>Human Oral Microbial Genomes.</title>
        <authorList>
            <person name="Johnston C.D."/>
            <person name="Chen T."/>
            <person name="Dewhirst F.E."/>
        </authorList>
    </citation>
    <scope>NUCLEOTIDE SEQUENCE [LARGE SCALE GENOMIC DNA]</scope>
    <source>
        <strain evidence="12 13">DSMZ 100122</strain>
    </source>
</reference>
<keyword evidence="2" id="KW-0813">Transport</keyword>
<dbReference type="PANTHER" id="PTHR42771">
    <property type="entry name" value="IRON(3+)-HYDROXAMATE IMPORT ATP-BINDING PROTEIN FHUC"/>
    <property type="match status" value="1"/>
</dbReference>
<evidence type="ECO:0000256" key="1">
    <source>
        <dbReference type="ARBA" id="ARBA00004202"/>
    </source>
</evidence>
<feature type="domain" description="ABC transporter" evidence="11">
    <location>
        <begin position="7"/>
        <end position="242"/>
    </location>
</feature>
<keyword evidence="7" id="KW-0408">Iron</keyword>
<proteinExistence type="predicted"/>
<dbReference type="PROSITE" id="PS00211">
    <property type="entry name" value="ABC_TRANSPORTER_1"/>
    <property type="match status" value="1"/>
</dbReference>
<dbReference type="InterPro" id="IPR017871">
    <property type="entry name" value="ABC_transporter-like_CS"/>
</dbReference>
<evidence type="ECO:0000256" key="10">
    <source>
        <dbReference type="SAM" id="MobiDB-lite"/>
    </source>
</evidence>
<dbReference type="Pfam" id="PF00005">
    <property type="entry name" value="ABC_tran"/>
    <property type="match status" value="1"/>
</dbReference>
<dbReference type="SMART" id="SM00382">
    <property type="entry name" value="AAA"/>
    <property type="match status" value="1"/>
</dbReference>
<dbReference type="Gene3D" id="3.40.50.300">
    <property type="entry name" value="P-loop containing nucleotide triphosphate hydrolases"/>
    <property type="match status" value="1"/>
</dbReference>
<comment type="subcellular location">
    <subcellularLocation>
        <location evidence="1">Cell membrane</location>
        <topology evidence="1">Peripheral membrane protein</topology>
    </subcellularLocation>
</comment>
<keyword evidence="5" id="KW-0547">Nucleotide-binding</keyword>
<protein>
    <submittedName>
        <fullName evidence="12">ABC transporter ATP-binding protein</fullName>
    </submittedName>
</protein>
<dbReference type="InterPro" id="IPR051535">
    <property type="entry name" value="Siderophore_ABC-ATPase"/>
</dbReference>
<keyword evidence="9" id="KW-0472">Membrane</keyword>
<evidence type="ECO:0000256" key="3">
    <source>
        <dbReference type="ARBA" id="ARBA00022475"/>
    </source>
</evidence>
<feature type="compositionally biased region" description="Pro residues" evidence="10">
    <location>
        <begin position="267"/>
        <end position="276"/>
    </location>
</feature>
<dbReference type="InterPro" id="IPR003593">
    <property type="entry name" value="AAA+_ATPase"/>
</dbReference>
<evidence type="ECO:0000313" key="13">
    <source>
        <dbReference type="Proteomes" id="UP000678513"/>
    </source>
</evidence>
<dbReference type="PROSITE" id="PS50893">
    <property type="entry name" value="ABC_TRANSPORTER_2"/>
    <property type="match status" value="1"/>
</dbReference>
<dbReference type="SUPFAM" id="SSF52540">
    <property type="entry name" value="P-loop containing nucleoside triphosphate hydrolases"/>
    <property type="match status" value="1"/>
</dbReference>
<dbReference type="CDD" id="cd03214">
    <property type="entry name" value="ABC_Iron-Siderophores_B12_Hemin"/>
    <property type="match status" value="1"/>
</dbReference>
<feature type="region of interest" description="Disordered" evidence="10">
    <location>
        <begin position="252"/>
        <end position="276"/>
    </location>
</feature>
<evidence type="ECO:0000256" key="4">
    <source>
        <dbReference type="ARBA" id="ARBA00022496"/>
    </source>
</evidence>
<dbReference type="RefSeq" id="WP_212326212.1">
    <property type="nucleotide sequence ID" value="NZ_AP024463.1"/>
</dbReference>
<evidence type="ECO:0000256" key="2">
    <source>
        <dbReference type="ARBA" id="ARBA00022448"/>
    </source>
</evidence>
<evidence type="ECO:0000256" key="9">
    <source>
        <dbReference type="ARBA" id="ARBA00023136"/>
    </source>
</evidence>
<evidence type="ECO:0000256" key="5">
    <source>
        <dbReference type="ARBA" id="ARBA00022741"/>
    </source>
</evidence>
<keyword evidence="8" id="KW-0406">Ion transport</keyword>
<keyword evidence="4" id="KW-0410">Iron transport</keyword>
<evidence type="ECO:0000256" key="7">
    <source>
        <dbReference type="ARBA" id="ARBA00023004"/>
    </source>
</evidence>
<sequence length="276" mass="29689">MTADSRLQATGVELRYGSHVISTGLDLEVLDGEFTAVVGPNGCGKSTLLKALARLIRPSAGQVILDGRDIQACPTRQVARQIGILPQSSIAPDGITVSELVARGRFPHQGFARRWTWRDEELVTCAMRDAGVTGLATRRVDELSGGQRQRVWIAMALAQDTPILLLDEPTTFLDIRHQIELMELMVDLNRRGRCLVAVLHDLNQAARFATHLVALRDGGIVAQGPPGQVVTPGLVEEVFGLSCVIHPDPVTGSPQVTPIGGVRPSPTRTPNPEGPT</sequence>
<dbReference type="InterPro" id="IPR027417">
    <property type="entry name" value="P-loop_NTPase"/>
</dbReference>
<gene>
    <name evidence="12" type="ORF">J5A65_05265</name>
</gene>
<evidence type="ECO:0000256" key="6">
    <source>
        <dbReference type="ARBA" id="ARBA00022840"/>
    </source>
</evidence>
<dbReference type="InterPro" id="IPR003439">
    <property type="entry name" value="ABC_transporter-like_ATP-bd"/>
</dbReference>
<keyword evidence="13" id="KW-1185">Reference proteome</keyword>
<evidence type="ECO:0000313" key="12">
    <source>
        <dbReference type="EMBL" id="QUC09132.1"/>
    </source>
</evidence>
<dbReference type="Proteomes" id="UP000678513">
    <property type="component" value="Chromosome"/>
</dbReference>
<keyword evidence="3" id="KW-1003">Cell membrane</keyword>
<organism evidence="12 13">
    <name type="scientific">Arachnia rubra</name>
    <dbReference type="NCBI Taxonomy" id="1547448"/>
    <lineage>
        <taxon>Bacteria</taxon>
        <taxon>Bacillati</taxon>
        <taxon>Actinomycetota</taxon>
        <taxon>Actinomycetes</taxon>
        <taxon>Propionibacteriales</taxon>
        <taxon>Propionibacteriaceae</taxon>
        <taxon>Arachnia</taxon>
    </lineage>
</organism>
<evidence type="ECO:0000259" key="11">
    <source>
        <dbReference type="PROSITE" id="PS50893"/>
    </source>
</evidence>
<dbReference type="EMBL" id="CP072384">
    <property type="protein sequence ID" value="QUC09132.1"/>
    <property type="molecule type" value="Genomic_DNA"/>
</dbReference>
<accession>A0ABX7Y8L9</accession>
<dbReference type="GO" id="GO:0005524">
    <property type="term" value="F:ATP binding"/>
    <property type="evidence" value="ECO:0007669"/>
    <property type="project" value="UniProtKB-KW"/>
</dbReference>
<keyword evidence="6 12" id="KW-0067">ATP-binding</keyword>
<evidence type="ECO:0000256" key="8">
    <source>
        <dbReference type="ARBA" id="ARBA00023065"/>
    </source>
</evidence>
<name>A0ABX7Y8L9_9ACTN</name>
<dbReference type="PANTHER" id="PTHR42771:SF12">
    <property type="entry name" value="FE(3+) DICITRATE TRANSPORT ATP-BINDING PROTEIN FECE-RELATED"/>
    <property type="match status" value="1"/>
</dbReference>